<dbReference type="PROSITE" id="PS51900">
    <property type="entry name" value="CB"/>
    <property type="match status" value="1"/>
</dbReference>
<dbReference type="InterPro" id="IPR011010">
    <property type="entry name" value="DNA_brk_join_enz"/>
</dbReference>
<dbReference type="PANTHER" id="PTHR30349:SF64">
    <property type="entry name" value="PROPHAGE INTEGRASE INTD-RELATED"/>
    <property type="match status" value="1"/>
</dbReference>
<dbReference type="CDD" id="cd01189">
    <property type="entry name" value="INT_ICEBs1_C_like"/>
    <property type="match status" value="1"/>
</dbReference>
<evidence type="ECO:0000313" key="9">
    <source>
        <dbReference type="Proteomes" id="UP000294321"/>
    </source>
</evidence>
<dbReference type="GO" id="GO:0006310">
    <property type="term" value="P:DNA recombination"/>
    <property type="evidence" value="ECO:0007669"/>
    <property type="project" value="UniProtKB-KW"/>
</dbReference>
<dbReference type="InterPro" id="IPR050090">
    <property type="entry name" value="Tyrosine_recombinase_XerCD"/>
</dbReference>
<dbReference type="InterPro" id="IPR004107">
    <property type="entry name" value="Integrase_SAM-like_N"/>
</dbReference>
<dbReference type="OrthoDB" id="9803188at2"/>
<dbReference type="KEGG" id="lji:ELX58_02525"/>
<sequence>MAKTYHLKSYPHIFYVHKNGHKRFGFRYTYIDSSHKRHEISRRNFGSVQEANLELDQVRRQVMKGNANSLKFINLTISEWVHSFIEANRSRWKVSTYHTYLYTFRNFIIPTIGNVKVQQINKNIYQRLCINKLIDKGLKHSSIVNVHHRMITLMNSAVDNDIVSRNKLSGTKIPTITGKLKKRLMTADELAKFNRQLKHEPILYQTIFHVLEDTGMREGELLGLTWQDIILTKLRIHINHTRDNNGLRTPKTPHSRRSIGISKQLAQLLIKYQTWQVKLFKHLEQPWNEKTFVFTTHKGVPMSNTTISRNLSKILKQAGLGYLSGHFTAHTFRHMFASYLLNNGMPLTEVSHALGHANPQITLAIYTQRNPASNKNLGSKIEQIYHNKK</sequence>
<evidence type="ECO:0000256" key="1">
    <source>
        <dbReference type="ARBA" id="ARBA00008857"/>
    </source>
</evidence>
<dbReference type="InterPro" id="IPR044068">
    <property type="entry name" value="CB"/>
</dbReference>
<evidence type="ECO:0000313" key="8">
    <source>
        <dbReference type="EMBL" id="QBP18043.1"/>
    </source>
</evidence>
<evidence type="ECO:0000256" key="5">
    <source>
        <dbReference type="PROSITE-ProRule" id="PRU01248"/>
    </source>
</evidence>
<dbReference type="PANTHER" id="PTHR30349">
    <property type="entry name" value="PHAGE INTEGRASE-RELATED"/>
    <property type="match status" value="1"/>
</dbReference>
<dbReference type="InterPro" id="IPR002104">
    <property type="entry name" value="Integrase_catalytic"/>
</dbReference>
<name>A0A4P6ZKG1_9LACO</name>
<feature type="domain" description="Core-binding (CB)" evidence="7">
    <location>
        <begin position="75"/>
        <end position="158"/>
    </location>
</feature>
<dbReference type="EMBL" id="CP034726">
    <property type="protein sequence ID" value="QBP18043.1"/>
    <property type="molecule type" value="Genomic_DNA"/>
</dbReference>
<organism evidence="8 9">
    <name type="scientific">Acetilactobacillus jinshanensis</name>
    <dbReference type="NCBI Taxonomy" id="1720083"/>
    <lineage>
        <taxon>Bacteria</taxon>
        <taxon>Bacillati</taxon>
        <taxon>Bacillota</taxon>
        <taxon>Bacilli</taxon>
        <taxon>Lactobacillales</taxon>
        <taxon>Lactobacillaceae</taxon>
        <taxon>Acetilactobacillus</taxon>
    </lineage>
</organism>
<accession>A0A4P6ZKG1</accession>
<keyword evidence="4" id="KW-0233">DNA recombination</keyword>
<comment type="similarity">
    <text evidence="1">Belongs to the 'phage' integrase family.</text>
</comment>
<dbReference type="InterPro" id="IPR010998">
    <property type="entry name" value="Integrase_recombinase_N"/>
</dbReference>
<evidence type="ECO:0000259" key="6">
    <source>
        <dbReference type="PROSITE" id="PS51898"/>
    </source>
</evidence>
<reference evidence="9" key="1">
    <citation type="submission" date="2018-12" db="EMBL/GenBank/DDBJ databases">
        <title>A new species of lactobacillus.</title>
        <authorList>
            <person name="Jian Y."/>
            <person name="Xin L."/>
            <person name="Hong Z.J."/>
            <person name="Ming L.Z."/>
            <person name="Hong X.Z."/>
        </authorList>
    </citation>
    <scope>NUCLEOTIDE SEQUENCE [LARGE SCALE GENOMIC DNA]</scope>
    <source>
        <strain evidence="9">HSLZ-75</strain>
    </source>
</reference>
<dbReference type="SUPFAM" id="SSF56349">
    <property type="entry name" value="DNA breaking-rejoining enzymes"/>
    <property type="match status" value="1"/>
</dbReference>
<dbReference type="Gene3D" id="1.10.443.10">
    <property type="entry name" value="Intergrase catalytic core"/>
    <property type="match status" value="1"/>
</dbReference>
<dbReference type="PROSITE" id="PS51898">
    <property type="entry name" value="TYR_RECOMBINASE"/>
    <property type="match status" value="1"/>
</dbReference>
<evidence type="ECO:0000256" key="3">
    <source>
        <dbReference type="ARBA" id="ARBA00023125"/>
    </source>
</evidence>
<dbReference type="AlphaFoldDB" id="A0A4P6ZKG1"/>
<dbReference type="GO" id="GO:0003677">
    <property type="term" value="F:DNA binding"/>
    <property type="evidence" value="ECO:0007669"/>
    <property type="project" value="UniProtKB-UniRule"/>
</dbReference>
<feature type="domain" description="Tyr recombinase" evidence="6">
    <location>
        <begin position="179"/>
        <end position="379"/>
    </location>
</feature>
<evidence type="ECO:0000256" key="2">
    <source>
        <dbReference type="ARBA" id="ARBA00022908"/>
    </source>
</evidence>
<gene>
    <name evidence="8" type="ORF">ELX58_02525</name>
</gene>
<evidence type="ECO:0000259" key="7">
    <source>
        <dbReference type="PROSITE" id="PS51900"/>
    </source>
</evidence>
<dbReference type="Pfam" id="PF14659">
    <property type="entry name" value="Phage_int_SAM_3"/>
    <property type="match status" value="1"/>
</dbReference>
<keyword evidence="9" id="KW-1185">Reference proteome</keyword>
<keyword evidence="3 5" id="KW-0238">DNA-binding</keyword>
<protein>
    <submittedName>
        <fullName evidence="8">Site-specific integrase</fullName>
    </submittedName>
</protein>
<dbReference type="GO" id="GO:0015074">
    <property type="term" value="P:DNA integration"/>
    <property type="evidence" value="ECO:0007669"/>
    <property type="project" value="UniProtKB-KW"/>
</dbReference>
<keyword evidence="2" id="KW-0229">DNA integration</keyword>
<evidence type="ECO:0000256" key="4">
    <source>
        <dbReference type="ARBA" id="ARBA00023172"/>
    </source>
</evidence>
<proteinExistence type="inferred from homology"/>
<dbReference type="Gene3D" id="1.10.150.130">
    <property type="match status" value="1"/>
</dbReference>
<dbReference type="InterPro" id="IPR013762">
    <property type="entry name" value="Integrase-like_cat_sf"/>
</dbReference>
<dbReference type="Proteomes" id="UP000294321">
    <property type="component" value="Chromosome"/>
</dbReference>
<dbReference type="RefSeq" id="WP_133441600.1">
    <property type="nucleotide sequence ID" value="NZ_CP034726.1"/>
</dbReference>
<dbReference type="Pfam" id="PF00589">
    <property type="entry name" value="Phage_integrase"/>
    <property type="match status" value="1"/>
</dbReference>